<dbReference type="InterPro" id="IPR003115">
    <property type="entry name" value="ParB_N"/>
</dbReference>
<dbReference type="GO" id="GO:0003677">
    <property type="term" value="F:DNA binding"/>
    <property type="evidence" value="ECO:0007669"/>
    <property type="project" value="InterPro"/>
</dbReference>
<gene>
    <name evidence="9" type="ORF">ME5_00697</name>
</gene>
<dbReference type="PIRSF" id="PIRSF036758">
    <property type="entry name" value="Aden_M_ParB"/>
    <property type="match status" value="1"/>
</dbReference>
<dbReference type="GO" id="GO:0007059">
    <property type="term" value="P:chromosome segregation"/>
    <property type="evidence" value="ECO:0007669"/>
    <property type="project" value="TreeGrafter"/>
</dbReference>
<dbReference type="EC" id="2.1.1.72" evidence="2"/>
<feature type="region of interest" description="Disordered" evidence="7">
    <location>
        <begin position="1"/>
        <end position="28"/>
    </location>
</feature>
<dbReference type="GO" id="GO:0009007">
    <property type="term" value="F:site-specific DNA-methyltransferase (adenine-specific) activity"/>
    <property type="evidence" value="ECO:0007669"/>
    <property type="project" value="UniProtKB-EC"/>
</dbReference>
<dbReference type="PANTHER" id="PTHR33375">
    <property type="entry name" value="CHROMOSOME-PARTITIONING PROTEIN PARB-RELATED"/>
    <property type="match status" value="1"/>
</dbReference>
<evidence type="ECO:0000256" key="3">
    <source>
        <dbReference type="ARBA" id="ARBA00022603"/>
    </source>
</evidence>
<keyword evidence="3" id="KW-0489">Methyltransferase</keyword>
<dbReference type="PANTHER" id="PTHR33375:SF1">
    <property type="entry name" value="CHROMOSOME-PARTITIONING PROTEIN PARB-RELATED"/>
    <property type="match status" value="1"/>
</dbReference>
<keyword evidence="5" id="KW-0949">S-adenosyl-L-methionine</keyword>
<dbReference type="PROSITE" id="PS00092">
    <property type="entry name" value="N6_MTASE"/>
    <property type="match status" value="1"/>
</dbReference>
<dbReference type="STRING" id="1094558.ME5_00697"/>
<dbReference type="Pfam" id="PF01555">
    <property type="entry name" value="N6_N4_Mtase"/>
    <property type="match status" value="1"/>
</dbReference>
<keyword evidence="4" id="KW-0808">Transferase</keyword>
<evidence type="ECO:0000313" key="10">
    <source>
        <dbReference type="Proteomes" id="UP000008952"/>
    </source>
</evidence>
<dbReference type="InterPro" id="IPR015840">
    <property type="entry name" value="DNA_MeTrfase_ParB"/>
</dbReference>
<dbReference type="GO" id="GO:0005694">
    <property type="term" value="C:chromosome"/>
    <property type="evidence" value="ECO:0007669"/>
    <property type="project" value="TreeGrafter"/>
</dbReference>
<proteinExistence type="inferred from homology"/>
<protein>
    <recommendedName>
        <fullName evidence="2">site-specific DNA-methyltransferase (adenine-specific)</fullName>
        <ecNumber evidence="2">2.1.1.72</ecNumber>
    </recommendedName>
</protein>
<name>J0QW96_9HYPH</name>
<dbReference type="Pfam" id="PF02195">
    <property type="entry name" value="ParB_N"/>
    <property type="match status" value="1"/>
</dbReference>
<feature type="domain" description="ParB-like N-terminal" evidence="8">
    <location>
        <begin position="36"/>
        <end position="122"/>
    </location>
</feature>
<dbReference type="eggNOG" id="COG0863">
    <property type="taxonomic scope" value="Bacteria"/>
</dbReference>
<dbReference type="CDD" id="cd16403">
    <property type="entry name" value="ParB_N_like_MT"/>
    <property type="match status" value="1"/>
</dbReference>
<reference evidence="9 10" key="1">
    <citation type="submission" date="2012-03" db="EMBL/GenBank/DDBJ databases">
        <title>The Genome Sequence of Bartonella tamiae Th239.</title>
        <authorList>
            <consortium name="The Broad Institute Genome Sequencing Platform"/>
            <consortium name="The Broad Institute Genome Sequencing Center for Infectious Disease"/>
            <person name="Feldgarden M."/>
            <person name="Kirby J."/>
            <person name="Kosoy M."/>
            <person name="Birtles R."/>
            <person name="Probert W.S."/>
            <person name="Chiaraviglio L."/>
            <person name="Young S.K."/>
            <person name="Zeng Q."/>
            <person name="Gargeya S."/>
            <person name="Fitzgerald M."/>
            <person name="Haas B."/>
            <person name="Abouelleil A."/>
            <person name="Alvarado L."/>
            <person name="Arachchi H.M."/>
            <person name="Berlin A."/>
            <person name="Chapman S.B."/>
            <person name="Gearin G."/>
            <person name="Goldberg J."/>
            <person name="Griggs A."/>
            <person name="Gujja S."/>
            <person name="Hansen M."/>
            <person name="Heiman D."/>
            <person name="Howarth C."/>
            <person name="Larimer J."/>
            <person name="Lui A."/>
            <person name="MacDonald P.J.P."/>
            <person name="McCowen C."/>
            <person name="Montmayeur A."/>
            <person name="Murphy C."/>
            <person name="Neiman D."/>
            <person name="Pearson M."/>
            <person name="Priest M."/>
            <person name="Roberts A."/>
            <person name="Saif S."/>
            <person name="Shea T."/>
            <person name="Sisk P."/>
            <person name="Stolte C."/>
            <person name="Sykes S."/>
            <person name="Wortman J."/>
            <person name="Nusbaum C."/>
            <person name="Birren B."/>
        </authorList>
    </citation>
    <scope>NUCLEOTIDE SEQUENCE [LARGE SCALE GENOMIC DNA]</scope>
    <source>
        <strain evidence="9 10">Th239</strain>
    </source>
</reference>
<dbReference type="RefSeq" id="WP_008038469.1">
    <property type="nucleotide sequence ID" value="NZ_JH725147.1"/>
</dbReference>
<accession>J0QW96</accession>
<dbReference type="GO" id="GO:0032259">
    <property type="term" value="P:methylation"/>
    <property type="evidence" value="ECO:0007669"/>
    <property type="project" value="UniProtKB-KW"/>
</dbReference>
<dbReference type="GO" id="GO:0045881">
    <property type="term" value="P:positive regulation of sporulation resulting in formation of a cellular spore"/>
    <property type="evidence" value="ECO:0007669"/>
    <property type="project" value="TreeGrafter"/>
</dbReference>
<dbReference type="SMART" id="SM00470">
    <property type="entry name" value="ParB"/>
    <property type="match status" value="1"/>
</dbReference>
<dbReference type="InterPro" id="IPR050336">
    <property type="entry name" value="Chromosome_partition/occlusion"/>
</dbReference>
<dbReference type="GO" id="GO:0008170">
    <property type="term" value="F:N-methyltransferase activity"/>
    <property type="evidence" value="ECO:0007669"/>
    <property type="project" value="InterPro"/>
</dbReference>
<dbReference type="PATRIC" id="fig|1094558.3.peg.760"/>
<dbReference type="SUPFAM" id="SSF110849">
    <property type="entry name" value="ParB/Sulfiredoxin"/>
    <property type="match status" value="1"/>
</dbReference>
<sequence length="451" mass="51125">MTNIEPNQNTIKDNVHQSTPDANKDKADSDLKRHIHLLKITDLKPWDRNARKHSKHQIKQIAKSIETFGFTNPVLIDQNNTILAGHGRVEAAKLLKLPHVPCLYLETLSDAQKRAYVLADNQLALNASWDEDLLSQELKALSQIDLGFELNTTGFTIAEIDQLIDGVQLEETGDPREDALPQDVSERVQFGDIWALGNHRLICGDSLDKQTLASLMNNEKATLVFTDPPYNVKIDGHVGGNGKTKHKEFAFASGEMNEQEFTTFLCNAFIHLTEHSKDGSIHFICMDWRHMREVMDAASGLYSELKNLIVWAKDNGGMGTFYRSRHELIFAYKYGTTDHINSFELGQHGRYRTNVWQYRSANQKELNHHPTVKPVEMIADAIKDVSQRNDIVLDLFGGSGSTLIAAEKTGRRAYLSEYDPHYCDIILQRYEDYAKDQAVLLERPSLIEHQG</sequence>
<evidence type="ECO:0000256" key="6">
    <source>
        <dbReference type="ARBA" id="ARBA00047942"/>
    </source>
</evidence>
<dbReference type="InterPro" id="IPR002941">
    <property type="entry name" value="DNA_methylase_N4/N6"/>
</dbReference>
<comment type="similarity">
    <text evidence="1">Belongs to the N(4)/N(6)-methyltransferase family.</text>
</comment>
<dbReference type="eggNOG" id="COG1475">
    <property type="taxonomic scope" value="Bacteria"/>
</dbReference>
<dbReference type="InterPro" id="IPR036086">
    <property type="entry name" value="ParB/Sulfiredoxin_sf"/>
</dbReference>
<dbReference type="Gene3D" id="3.40.50.150">
    <property type="entry name" value="Vaccinia Virus protein VP39"/>
    <property type="match status" value="1"/>
</dbReference>
<dbReference type="Proteomes" id="UP000008952">
    <property type="component" value="Unassembled WGS sequence"/>
</dbReference>
<dbReference type="OrthoDB" id="7806498at2"/>
<feature type="compositionally biased region" description="Polar residues" evidence="7">
    <location>
        <begin position="1"/>
        <end position="21"/>
    </location>
</feature>
<dbReference type="PRINTS" id="PR00506">
    <property type="entry name" value="D21N6MTFRASE"/>
</dbReference>
<dbReference type="InterPro" id="IPR002052">
    <property type="entry name" value="DNA_methylase_N6_adenine_CS"/>
</dbReference>
<evidence type="ECO:0000313" key="9">
    <source>
        <dbReference type="EMBL" id="EJF90296.1"/>
    </source>
</evidence>
<dbReference type="InterPro" id="IPR002295">
    <property type="entry name" value="N4/N6-MTase_EcoPI_Mod-like"/>
</dbReference>
<dbReference type="AlphaFoldDB" id="J0QW96"/>
<evidence type="ECO:0000259" key="8">
    <source>
        <dbReference type="SMART" id="SM00470"/>
    </source>
</evidence>
<evidence type="ECO:0000256" key="4">
    <source>
        <dbReference type="ARBA" id="ARBA00022679"/>
    </source>
</evidence>
<dbReference type="EMBL" id="AIMB01000007">
    <property type="protein sequence ID" value="EJF90296.1"/>
    <property type="molecule type" value="Genomic_DNA"/>
</dbReference>
<dbReference type="InterPro" id="IPR029063">
    <property type="entry name" value="SAM-dependent_MTases_sf"/>
</dbReference>
<keyword evidence="10" id="KW-1185">Reference proteome</keyword>
<evidence type="ECO:0000256" key="5">
    <source>
        <dbReference type="ARBA" id="ARBA00022691"/>
    </source>
</evidence>
<organism evidence="9 10">
    <name type="scientific">Bartonella tamiae Th239</name>
    <dbReference type="NCBI Taxonomy" id="1094558"/>
    <lineage>
        <taxon>Bacteria</taxon>
        <taxon>Pseudomonadati</taxon>
        <taxon>Pseudomonadota</taxon>
        <taxon>Alphaproteobacteria</taxon>
        <taxon>Hyphomicrobiales</taxon>
        <taxon>Bartonellaceae</taxon>
        <taxon>Bartonella</taxon>
    </lineage>
</organism>
<evidence type="ECO:0000256" key="7">
    <source>
        <dbReference type="SAM" id="MobiDB-lite"/>
    </source>
</evidence>
<evidence type="ECO:0000256" key="1">
    <source>
        <dbReference type="ARBA" id="ARBA00006594"/>
    </source>
</evidence>
<dbReference type="Gene3D" id="3.90.1530.10">
    <property type="entry name" value="Conserved hypothetical protein from pyrococcus furiosus pfu- 392566-001, ParB domain"/>
    <property type="match status" value="1"/>
</dbReference>
<dbReference type="HOGENOM" id="CLU_024927_0_0_5"/>
<comment type="caution">
    <text evidence="9">The sequence shown here is derived from an EMBL/GenBank/DDBJ whole genome shotgun (WGS) entry which is preliminary data.</text>
</comment>
<dbReference type="SUPFAM" id="SSF53335">
    <property type="entry name" value="S-adenosyl-L-methionine-dependent methyltransferases"/>
    <property type="match status" value="1"/>
</dbReference>
<comment type="catalytic activity">
    <reaction evidence="6">
        <text>a 2'-deoxyadenosine in DNA + S-adenosyl-L-methionine = an N(6)-methyl-2'-deoxyadenosine in DNA + S-adenosyl-L-homocysteine + H(+)</text>
        <dbReference type="Rhea" id="RHEA:15197"/>
        <dbReference type="Rhea" id="RHEA-COMP:12418"/>
        <dbReference type="Rhea" id="RHEA-COMP:12419"/>
        <dbReference type="ChEBI" id="CHEBI:15378"/>
        <dbReference type="ChEBI" id="CHEBI:57856"/>
        <dbReference type="ChEBI" id="CHEBI:59789"/>
        <dbReference type="ChEBI" id="CHEBI:90615"/>
        <dbReference type="ChEBI" id="CHEBI:90616"/>
        <dbReference type="EC" id="2.1.1.72"/>
    </reaction>
</comment>
<evidence type="ECO:0000256" key="2">
    <source>
        <dbReference type="ARBA" id="ARBA00011900"/>
    </source>
</evidence>